<dbReference type="PANTHER" id="PTHR43739">
    <property type="entry name" value="XYLOGLUCANASE (EUROFUNG)"/>
    <property type="match status" value="1"/>
</dbReference>
<dbReference type="STRING" id="29367.CLPUN_15230"/>
<dbReference type="EC" id="3.2.1.-" evidence="10"/>
<sequence>MRKRKISLIATLCFVTTFAGSISLTSATVNAATTTSAAATISTKEETYDWNKVKTGGGGGFIPAVIFNQGEKDLIYTRTDMGGVYRWNPSSKTWKALTDWISHDDWNLLGCESLAADPVETNRVYLAAGTYTNEWTDDNGAILRSTDKGDTWERIDLPFKIGGNMPGRSMGERLVIDPNDNKVLYLGTHNGNGLWKSTDYGTTWAKVDSFTATGDYSDPYFNDKIGVVWVTFDPTTGSKGNASQTIYVGVADTKQSIYKSTDGGATWSAVEGQPTLANQSSWVTSTTDSTPKAFLPHHGVLSSDGYLYITYSNTCGPYDGAKGDVWKYNTKTGEWKNISPVKPSSSDNFSGYAGLAVDPENPKVIMVTNLNWWPDVQMYRSIDGGENWSPIWSWGNYPERKLNYTQDISKAPWLDWGEYKSMPETAPKLGWMVGGISIDPFNSDRMMYGTGATLYGTDDLTNWDKGKKIDISVKADGIEEASVSSVISPPTGSNLISGMGDICGFVHDDLTKAPKKMMITPNFNTTSMDYAELQPNFIVRSGNVSKDNKDRVKSCGFSYDGGKNWFQGKDADGMNPDSGGTVAAAADASAVVWSPTSGKISYSKNNGSSWTACTGIPNGTKVASDRVNPKVFYGFLNGKFYRSNDGGATFKVTNADGLPKIGTDKFKAVPGKEGEIWLTSGNADEGVYGMWHSKDYGETFTKIEGIQEADTIGYGKAADGSDYVSIYTNAKIDNVRGFFRSNDEGKTWTRINDDKHQYGSANADISGDPRIYGRVYIATNGLGVVYGDATSKQNQILGDANNDGVVDILDYLAIQKHIMDESIEININNSDLNKDGRINTADLFALRKMF</sequence>
<evidence type="ECO:0000313" key="11">
    <source>
        <dbReference type="Proteomes" id="UP000190890"/>
    </source>
</evidence>
<dbReference type="CDD" id="cd15482">
    <property type="entry name" value="Sialidase_non-viral"/>
    <property type="match status" value="3"/>
</dbReference>
<evidence type="ECO:0000259" key="9">
    <source>
        <dbReference type="PROSITE" id="PS51766"/>
    </source>
</evidence>
<proteinExistence type="inferred from homology"/>
<dbReference type="Gene3D" id="1.10.1330.10">
    <property type="entry name" value="Dockerin domain"/>
    <property type="match status" value="1"/>
</dbReference>
<dbReference type="InterPro" id="IPR016134">
    <property type="entry name" value="Dockerin_dom"/>
</dbReference>
<dbReference type="CDD" id="cd14256">
    <property type="entry name" value="Dockerin_I"/>
    <property type="match status" value="1"/>
</dbReference>
<keyword evidence="1 8" id="KW-0732">Signal</keyword>
<protein>
    <submittedName>
        <fullName evidence="10">Xyloglucanase</fullName>
        <ecNumber evidence="10">3.2.1.-</ecNumber>
    </submittedName>
</protein>
<dbReference type="Gene3D" id="2.130.10.10">
    <property type="entry name" value="YVTN repeat-like/Quinoprotein amine dehydrogenase"/>
    <property type="match status" value="2"/>
</dbReference>
<dbReference type="InterPro" id="IPR052025">
    <property type="entry name" value="Xyloglucanase_GH74"/>
</dbReference>
<dbReference type="InterPro" id="IPR002105">
    <property type="entry name" value="Dockerin_1_rpt"/>
</dbReference>
<feature type="chain" id="PRO_5013046131" evidence="8">
    <location>
        <begin position="32"/>
        <end position="850"/>
    </location>
</feature>
<dbReference type="PANTHER" id="PTHR43739:SF2">
    <property type="entry name" value="OLIGOXYLOGLUCAN-REDUCING END-SPECIFIC XYLOGLUCANASE-RELATED"/>
    <property type="match status" value="1"/>
</dbReference>
<dbReference type="PROSITE" id="PS51766">
    <property type="entry name" value="DOCKERIN"/>
    <property type="match status" value="1"/>
</dbReference>
<dbReference type="Pfam" id="PF00404">
    <property type="entry name" value="Dockerin_1"/>
    <property type="match status" value="1"/>
</dbReference>
<dbReference type="InterPro" id="IPR036439">
    <property type="entry name" value="Dockerin_dom_sf"/>
</dbReference>
<keyword evidence="4" id="KW-0119">Carbohydrate metabolism</keyword>
<evidence type="ECO:0000256" key="4">
    <source>
        <dbReference type="ARBA" id="ARBA00023277"/>
    </source>
</evidence>
<evidence type="ECO:0000256" key="8">
    <source>
        <dbReference type="SAM" id="SignalP"/>
    </source>
</evidence>
<dbReference type="SUPFAM" id="SSF63446">
    <property type="entry name" value="Type I dockerin domain"/>
    <property type="match status" value="1"/>
</dbReference>
<comment type="caution">
    <text evidence="10">The sequence shown here is derived from an EMBL/GenBank/DDBJ whole genome shotgun (WGS) entry which is preliminary data.</text>
</comment>
<evidence type="ECO:0000256" key="5">
    <source>
        <dbReference type="ARBA" id="ARBA00023295"/>
    </source>
</evidence>
<gene>
    <name evidence="10" type="ORF">CLPUN_15230</name>
</gene>
<evidence type="ECO:0000256" key="7">
    <source>
        <dbReference type="ARBA" id="ARBA00037986"/>
    </source>
</evidence>
<reference evidence="10 11" key="1">
    <citation type="submission" date="2016-05" db="EMBL/GenBank/DDBJ databases">
        <title>Microbial solvent formation.</title>
        <authorList>
            <person name="Poehlein A."/>
            <person name="Montoya Solano J.D."/>
            <person name="Flitsch S."/>
            <person name="Krabben P."/>
            <person name="Duerre P."/>
            <person name="Daniel R."/>
        </authorList>
    </citation>
    <scope>NUCLEOTIDE SEQUENCE [LARGE SCALE GENOMIC DNA]</scope>
    <source>
        <strain evidence="10 11">DSM 2619</strain>
    </source>
</reference>
<dbReference type="GO" id="GO:0030245">
    <property type="term" value="P:cellulose catabolic process"/>
    <property type="evidence" value="ECO:0007669"/>
    <property type="project" value="UniProtKB-KW"/>
</dbReference>
<evidence type="ECO:0000256" key="1">
    <source>
        <dbReference type="ARBA" id="ARBA00022729"/>
    </source>
</evidence>
<dbReference type="Proteomes" id="UP000190890">
    <property type="component" value="Unassembled WGS sequence"/>
</dbReference>
<keyword evidence="6" id="KW-0624">Polysaccharide degradation</keyword>
<dbReference type="GO" id="GO:0010411">
    <property type="term" value="P:xyloglucan metabolic process"/>
    <property type="evidence" value="ECO:0007669"/>
    <property type="project" value="TreeGrafter"/>
</dbReference>
<dbReference type="EMBL" id="LZZM01000099">
    <property type="protein sequence ID" value="OOM79575.1"/>
    <property type="molecule type" value="Genomic_DNA"/>
</dbReference>
<dbReference type="RefSeq" id="WP_077846708.1">
    <property type="nucleotide sequence ID" value="NZ_LZZM01000099.1"/>
</dbReference>
<accession>A0A1S8TQ95</accession>
<evidence type="ECO:0000256" key="3">
    <source>
        <dbReference type="ARBA" id="ARBA00023001"/>
    </source>
</evidence>
<dbReference type="SUPFAM" id="SSF110296">
    <property type="entry name" value="Oligoxyloglucan reducing end-specific cellobiohydrolase"/>
    <property type="match status" value="2"/>
</dbReference>
<keyword evidence="5 10" id="KW-0326">Glycosidase</keyword>
<organism evidence="10 11">
    <name type="scientific">Clostridium puniceum</name>
    <dbReference type="NCBI Taxonomy" id="29367"/>
    <lineage>
        <taxon>Bacteria</taxon>
        <taxon>Bacillati</taxon>
        <taxon>Bacillota</taxon>
        <taxon>Clostridia</taxon>
        <taxon>Eubacteriales</taxon>
        <taxon>Clostridiaceae</taxon>
        <taxon>Clostridium</taxon>
    </lineage>
</organism>
<keyword evidence="11" id="KW-1185">Reference proteome</keyword>
<keyword evidence="2 10" id="KW-0378">Hydrolase</keyword>
<dbReference type="FunFam" id="2.130.10.10:FF:000534">
    <property type="entry name" value="Xyloglucanase Xgh74A"/>
    <property type="match status" value="1"/>
</dbReference>
<dbReference type="AlphaFoldDB" id="A0A1S8TQ95"/>
<dbReference type="InterPro" id="IPR015943">
    <property type="entry name" value="WD40/YVTN_repeat-like_dom_sf"/>
</dbReference>
<feature type="signal peptide" evidence="8">
    <location>
        <begin position="1"/>
        <end position="31"/>
    </location>
</feature>
<keyword evidence="3" id="KW-0136">Cellulose degradation</keyword>
<evidence type="ECO:0000256" key="6">
    <source>
        <dbReference type="ARBA" id="ARBA00023326"/>
    </source>
</evidence>
<comment type="similarity">
    <text evidence="7">Belongs to the glycosyl hydrolase 74 family.</text>
</comment>
<dbReference type="OrthoDB" id="9757947at2"/>
<evidence type="ECO:0000256" key="2">
    <source>
        <dbReference type="ARBA" id="ARBA00022801"/>
    </source>
</evidence>
<evidence type="ECO:0000313" key="10">
    <source>
        <dbReference type="EMBL" id="OOM79575.1"/>
    </source>
</evidence>
<dbReference type="GO" id="GO:0004553">
    <property type="term" value="F:hydrolase activity, hydrolyzing O-glycosyl compounds"/>
    <property type="evidence" value="ECO:0007669"/>
    <property type="project" value="InterPro"/>
</dbReference>
<dbReference type="InterPro" id="IPR018247">
    <property type="entry name" value="EF_Hand_1_Ca_BS"/>
</dbReference>
<dbReference type="PROSITE" id="PS00018">
    <property type="entry name" value="EF_HAND_1"/>
    <property type="match status" value="1"/>
</dbReference>
<feature type="domain" description="Dockerin" evidence="9">
    <location>
        <begin position="793"/>
        <end position="850"/>
    </location>
</feature>
<name>A0A1S8TQ95_9CLOT</name>